<feature type="domain" description="HTH OST-type" evidence="2">
    <location>
        <begin position="245"/>
        <end position="320"/>
    </location>
</feature>
<dbReference type="Pfam" id="PF01936">
    <property type="entry name" value="NYN"/>
    <property type="match status" value="1"/>
</dbReference>
<dbReference type="RefSeq" id="WP_035945515.1">
    <property type="nucleotide sequence ID" value="NZ_BMEA01000002.1"/>
</dbReference>
<dbReference type="Pfam" id="PF12872">
    <property type="entry name" value="OST-HTH"/>
    <property type="match status" value="1"/>
</dbReference>
<reference evidence="3" key="2">
    <citation type="submission" date="2020-09" db="EMBL/GenBank/DDBJ databases">
        <authorList>
            <person name="Sun Q."/>
            <person name="Zhou Y."/>
        </authorList>
    </citation>
    <scope>NUCLEOTIDE SEQUENCE</scope>
    <source>
        <strain evidence="3">CGMCC 1.10749</strain>
    </source>
</reference>
<dbReference type="PANTHER" id="PTHR35811">
    <property type="entry name" value="SLR1870 PROTEIN"/>
    <property type="match status" value="1"/>
</dbReference>
<dbReference type="InterPro" id="IPR041966">
    <property type="entry name" value="LOTUS-like"/>
</dbReference>
<evidence type="ECO:0000259" key="2">
    <source>
        <dbReference type="PROSITE" id="PS51644"/>
    </source>
</evidence>
<feature type="compositionally biased region" description="Low complexity" evidence="1">
    <location>
        <begin position="190"/>
        <end position="228"/>
    </location>
</feature>
<reference evidence="3" key="1">
    <citation type="journal article" date="2014" name="Int. J. Syst. Evol. Microbiol.">
        <title>Complete genome sequence of Corynebacterium casei LMG S-19264T (=DSM 44701T), isolated from a smear-ripened cheese.</title>
        <authorList>
            <consortium name="US DOE Joint Genome Institute (JGI-PGF)"/>
            <person name="Walter F."/>
            <person name="Albersmeier A."/>
            <person name="Kalinowski J."/>
            <person name="Ruckert C."/>
        </authorList>
    </citation>
    <scope>NUCLEOTIDE SEQUENCE</scope>
    <source>
        <strain evidence="3">CGMCC 1.10749</strain>
    </source>
</reference>
<name>A0A8H9KSP4_9MICO</name>
<dbReference type="Gene3D" id="3.40.50.1010">
    <property type="entry name" value="5'-nuclease"/>
    <property type="match status" value="1"/>
</dbReference>
<proteinExistence type="predicted"/>
<evidence type="ECO:0000256" key="1">
    <source>
        <dbReference type="SAM" id="MobiDB-lite"/>
    </source>
</evidence>
<feature type="region of interest" description="Disordered" evidence="1">
    <location>
        <begin position="189"/>
        <end position="249"/>
    </location>
</feature>
<evidence type="ECO:0000313" key="4">
    <source>
        <dbReference type="Proteomes" id="UP000628079"/>
    </source>
</evidence>
<dbReference type="PANTHER" id="PTHR35811:SF1">
    <property type="entry name" value="HTH OST-TYPE DOMAIN-CONTAINING PROTEIN"/>
    <property type="match status" value="1"/>
</dbReference>
<dbReference type="Proteomes" id="UP000628079">
    <property type="component" value="Unassembled WGS sequence"/>
</dbReference>
<dbReference type="InterPro" id="IPR025605">
    <property type="entry name" value="OST-HTH/LOTUS_dom"/>
</dbReference>
<dbReference type="GO" id="GO:0004540">
    <property type="term" value="F:RNA nuclease activity"/>
    <property type="evidence" value="ECO:0007669"/>
    <property type="project" value="InterPro"/>
</dbReference>
<protein>
    <recommendedName>
        <fullName evidence="2">HTH OST-type domain-containing protein</fullName>
    </recommendedName>
</protein>
<organism evidence="3 4">
    <name type="scientific">Knoellia flava</name>
    <dbReference type="NCBI Taxonomy" id="913969"/>
    <lineage>
        <taxon>Bacteria</taxon>
        <taxon>Bacillati</taxon>
        <taxon>Actinomycetota</taxon>
        <taxon>Actinomycetes</taxon>
        <taxon>Micrococcales</taxon>
        <taxon>Intrasporangiaceae</taxon>
        <taxon>Knoellia</taxon>
    </lineage>
</organism>
<feature type="compositionally biased region" description="Low complexity" evidence="1">
    <location>
        <begin position="235"/>
        <end position="248"/>
    </location>
</feature>
<evidence type="ECO:0000313" key="3">
    <source>
        <dbReference type="EMBL" id="GGB79793.1"/>
    </source>
</evidence>
<sequence length="320" mass="34044">MTEASRVAVYIDFDNVVISHYDDVHGAGRWRDDRARNHTPSGNGSGSEVSQRLTAAHVDLGAVIDYASSFGTVAVTRAYADWSVPANAAYRQDLVDRAVDLVQLFATSGTKNGADIRLSIDAVDDLFKHADLTHVVIVGGDSDYIPLAQHCRRMGRFVVGVGVSGSTSRALRSACDAFSSYDDLPGLDDPSAPTAAVTAPPPAKKAAPAKKTAATKAVAKKSASAKVTGSPPAPAKTATKTNATAEPPGTRLLRRAMQVATAREDGWHDSSSVKNQILRLDSGFKEKSYGHSSFRAFVEAHRGLVDTKLLDNGQMLVRLR</sequence>
<gene>
    <name evidence="3" type="ORF">GCM10011314_19260</name>
</gene>
<feature type="region of interest" description="Disordered" evidence="1">
    <location>
        <begin position="30"/>
        <end position="50"/>
    </location>
</feature>
<dbReference type="InterPro" id="IPR021139">
    <property type="entry name" value="NYN"/>
</dbReference>
<dbReference type="CDD" id="cd10146">
    <property type="entry name" value="LabA_like_C"/>
    <property type="match status" value="1"/>
</dbReference>
<feature type="compositionally biased region" description="Polar residues" evidence="1">
    <location>
        <begin position="38"/>
        <end position="50"/>
    </location>
</feature>
<dbReference type="AlphaFoldDB" id="A0A8H9KSP4"/>
<dbReference type="CDD" id="cd11297">
    <property type="entry name" value="PIN_LabA-like_N_1"/>
    <property type="match status" value="1"/>
</dbReference>
<dbReference type="Gene3D" id="3.30.420.610">
    <property type="entry name" value="LOTUS domain-like"/>
    <property type="match status" value="1"/>
</dbReference>
<dbReference type="EMBL" id="BMEA01000002">
    <property type="protein sequence ID" value="GGB79793.1"/>
    <property type="molecule type" value="Genomic_DNA"/>
</dbReference>
<comment type="caution">
    <text evidence="3">The sequence shown here is derived from an EMBL/GenBank/DDBJ whole genome shotgun (WGS) entry which is preliminary data.</text>
</comment>
<dbReference type="PROSITE" id="PS51644">
    <property type="entry name" value="HTH_OST"/>
    <property type="match status" value="1"/>
</dbReference>
<accession>A0A8H9KSP4</accession>